<keyword evidence="2" id="KW-1185">Reference proteome</keyword>
<organism evidence="1 2">
    <name type="scientific">Thermodesulfatator indicus (strain DSM 15286 / JCM 11887 / CIR29812)</name>
    <dbReference type="NCBI Taxonomy" id="667014"/>
    <lineage>
        <taxon>Bacteria</taxon>
        <taxon>Pseudomonadati</taxon>
        <taxon>Thermodesulfobacteriota</taxon>
        <taxon>Thermodesulfobacteria</taxon>
        <taxon>Thermodesulfobacteriales</taxon>
        <taxon>Thermodesulfatatoraceae</taxon>
        <taxon>Thermodesulfatator</taxon>
    </lineage>
</organism>
<dbReference type="HOGENOM" id="CLU_2620899_0_0_0"/>
<accession>F8ACM3</accession>
<sequence length="78" mass="9249">MEIRAREGTALDDLAEAKEGLKEFFRELAEPGEPEPCCPCCPLREEEWLKRQEEWLWDDWCDYVDYELDPARGILDND</sequence>
<reference evidence="1 2" key="2">
    <citation type="journal article" date="2012" name="Stand. Genomic Sci.">
        <title>Complete genome sequence of the thermophilic sulfate-reducing ocean bacterium Thermodesulfatator indicus type strain (CIR29812(T)).</title>
        <authorList>
            <person name="Anderson I."/>
            <person name="Saunders E."/>
            <person name="Lapidus A."/>
            <person name="Nolan M."/>
            <person name="Lucas S."/>
            <person name="Tice H."/>
            <person name="Del Rio T.G."/>
            <person name="Cheng J.F."/>
            <person name="Han C."/>
            <person name="Tapia R."/>
            <person name="Goodwin L.A."/>
            <person name="Pitluck S."/>
            <person name="Liolios K."/>
            <person name="Mavromatis K."/>
            <person name="Pagani I."/>
            <person name="Ivanova N."/>
            <person name="Mikhailova N."/>
            <person name="Pati A."/>
            <person name="Chen A."/>
            <person name="Palaniappan K."/>
            <person name="Land M."/>
            <person name="Hauser L."/>
            <person name="Jeffries C.D."/>
            <person name="Chang Y.J."/>
            <person name="Brambilla E.M."/>
            <person name="Rohde M."/>
            <person name="Spring S."/>
            <person name="Goker M."/>
            <person name="Detter J.C."/>
            <person name="Woyke T."/>
            <person name="Bristow J."/>
            <person name="Eisen J.A."/>
            <person name="Markowitz V."/>
            <person name="Hugenholtz P."/>
            <person name="Kyrpides N.C."/>
            <person name="Klenk H.P."/>
        </authorList>
    </citation>
    <scope>NUCLEOTIDE SEQUENCE [LARGE SCALE GENOMIC DNA]</scope>
    <source>
        <strain evidence="2">DSM 15286 / JCM 11887 / CIR29812</strain>
    </source>
</reference>
<dbReference type="PaxDb" id="667014-Thein_1943"/>
<dbReference type="AlphaFoldDB" id="F8ACM3"/>
<name>F8ACM3_THEID</name>
<protein>
    <submittedName>
        <fullName evidence="1">Uncharacterized protein</fullName>
    </submittedName>
</protein>
<dbReference type="EMBL" id="CP002683">
    <property type="protein sequence ID" value="AEH45798.1"/>
    <property type="molecule type" value="Genomic_DNA"/>
</dbReference>
<gene>
    <name evidence="1" type="ordered locus">Thein_1943</name>
</gene>
<dbReference type="Proteomes" id="UP000006793">
    <property type="component" value="Chromosome"/>
</dbReference>
<reference evidence="2" key="1">
    <citation type="submission" date="2011-04" db="EMBL/GenBank/DDBJ databases">
        <title>The complete genome of Thermodesulfatator indicus DSM 15286.</title>
        <authorList>
            <person name="Lucas S."/>
            <person name="Copeland A."/>
            <person name="Lapidus A."/>
            <person name="Bruce D."/>
            <person name="Goodwin L."/>
            <person name="Pitluck S."/>
            <person name="Peters L."/>
            <person name="Kyrpides N."/>
            <person name="Mavromatis K."/>
            <person name="Pagani I."/>
            <person name="Ivanova N."/>
            <person name="Saunders L."/>
            <person name="Detter J.C."/>
            <person name="Tapia R."/>
            <person name="Han C."/>
            <person name="Land M."/>
            <person name="Hauser L."/>
            <person name="Markowitz V."/>
            <person name="Cheng J.-F."/>
            <person name="Hugenholtz P."/>
            <person name="Woyke T."/>
            <person name="Wu D."/>
            <person name="Spring S."/>
            <person name="Schroeder M."/>
            <person name="Brambilla E."/>
            <person name="Klenk H.-P."/>
            <person name="Eisen J.A."/>
        </authorList>
    </citation>
    <scope>NUCLEOTIDE SEQUENCE [LARGE SCALE GENOMIC DNA]</scope>
    <source>
        <strain evidence="2">DSM 15286 / JCM 11887 / CIR29812</strain>
    </source>
</reference>
<dbReference type="KEGG" id="tid:Thein_1943"/>
<evidence type="ECO:0000313" key="1">
    <source>
        <dbReference type="EMBL" id="AEH45798.1"/>
    </source>
</evidence>
<proteinExistence type="predicted"/>
<evidence type="ECO:0000313" key="2">
    <source>
        <dbReference type="Proteomes" id="UP000006793"/>
    </source>
</evidence>
<dbReference type="STRING" id="667014.Thein_1943"/>
<dbReference type="InParanoid" id="F8ACM3"/>